<proteinExistence type="predicted"/>
<organism evidence="1 2">
    <name type="scientific">Borrelia recurrentis (strain A1)</name>
    <dbReference type="NCBI Taxonomy" id="412418"/>
    <lineage>
        <taxon>Bacteria</taxon>
        <taxon>Pseudomonadati</taxon>
        <taxon>Spirochaetota</taxon>
        <taxon>Spirochaetia</taxon>
        <taxon>Spirochaetales</taxon>
        <taxon>Borreliaceae</taxon>
        <taxon>Borrelia</taxon>
    </lineage>
</organism>
<sequence>MLRELKFNIVLFFLIIFCSCEMNYPEIREVDYVINYYFNKDKFDYFMTFDFAVKVLNAGTLNKFIIENMDSREFIEVVKDKYSSSFVNSILGQDVLYCKDLRFNFADKTFDSFVAKVHLIDSGMRVYSKDVIISLNLSNEELASIYDHVYKSKDVEKLNEISSNNLFLIKTSKDEINFLYSIIKINDLMNIQMDNNLDTYIGFYHMGKYSNLFFKLN</sequence>
<name>B5RR31_BORRA</name>
<dbReference type="EMBL" id="CP000993">
    <property type="protein sequence ID" value="ACH94465.1"/>
    <property type="molecule type" value="Genomic_DNA"/>
</dbReference>
<dbReference type="RefSeq" id="WP_012538740.1">
    <property type="nucleotide sequence ID" value="NC_011244.1"/>
</dbReference>
<gene>
    <name evidence="1" type="ordered locus">BRE_213</name>
</gene>
<dbReference type="AlphaFoldDB" id="B5RR31"/>
<keyword evidence="1" id="KW-0449">Lipoprotein</keyword>
<reference evidence="1 2" key="1">
    <citation type="journal article" date="2008" name="PLoS Genet.">
        <title>The genome of Borrelia recurrentis, the agent of deadly louse-borne relapsing fever, is a degraded subset of tick-borne Borrelia duttonii.</title>
        <authorList>
            <person name="Lescot M."/>
            <person name="Audic S."/>
            <person name="Robert C."/>
            <person name="Nguyen T.T."/>
            <person name="Blanc G."/>
            <person name="Cutler S.J."/>
            <person name="Wincker P."/>
            <person name="Couloux A."/>
            <person name="Claverie J.-M."/>
            <person name="Raoult D."/>
            <person name="Drancourt M."/>
        </authorList>
    </citation>
    <scope>NUCLEOTIDE SEQUENCE [LARGE SCALE GENOMIC DNA]</scope>
    <source>
        <strain evidence="1 2">A1</strain>
    </source>
</reference>
<evidence type="ECO:0000313" key="1">
    <source>
        <dbReference type="EMBL" id="ACH94465.1"/>
    </source>
</evidence>
<dbReference type="Proteomes" id="UP000000612">
    <property type="component" value="Chromosome"/>
</dbReference>
<protein>
    <submittedName>
        <fullName evidence="1">Lipoprotein</fullName>
    </submittedName>
</protein>
<evidence type="ECO:0000313" key="2">
    <source>
        <dbReference type="Proteomes" id="UP000000612"/>
    </source>
</evidence>
<keyword evidence="2" id="KW-1185">Reference proteome</keyword>
<dbReference type="PROSITE" id="PS51257">
    <property type="entry name" value="PROKAR_LIPOPROTEIN"/>
    <property type="match status" value="1"/>
</dbReference>
<accession>B5RR31</accession>
<dbReference type="KEGG" id="bre:BRE_213"/>
<dbReference type="HOGENOM" id="CLU_1264902_0_0_12"/>